<dbReference type="InterPro" id="IPR001487">
    <property type="entry name" value="Bromodomain"/>
</dbReference>
<dbReference type="GeneID" id="25263323"/>
<dbReference type="GO" id="GO:0005634">
    <property type="term" value="C:nucleus"/>
    <property type="evidence" value="ECO:0007669"/>
    <property type="project" value="TreeGrafter"/>
</dbReference>
<dbReference type="SUPFAM" id="SSF47370">
    <property type="entry name" value="Bromodomain"/>
    <property type="match status" value="2"/>
</dbReference>
<evidence type="ECO:0000259" key="4">
    <source>
        <dbReference type="PROSITE" id="PS50014"/>
    </source>
</evidence>
<dbReference type="STRING" id="1037660.A0A066VNC5"/>
<dbReference type="GO" id="GO:0000785">
    <property type="term" value="C:chromatin"/>
    <property type="evidence" value="ECO:0007669"/>
    <property type="project" value="TreeGrafter"/>
</dbReference>
<gene>
    <name evidence="6" type="ORF">K437DRAFT_249351</name>
</gene>
<keyword evidence="1 2" id="KW-0103">Bromodomain</keyword>
<dbReference type="PANTHER" id="PTHR22880">
    <property type="entry name" value="FALZ-RELATED BROMODOMAIN-CONTAINING PROTEINS"/>
    <property type="match status" value="1"/>
</dbReference>
<dbReference type="PROSITE" id="PS51525">
    <property type="entry name" value="NET"/>
    <property type="match status" value="1"/>
</dbReference>
<dbReference type="InterPro" id="IPR050935">
    <property type="entry name" value="Bromo_chromatin_reader"/>
</dbReference>
<feature type="compositionally biased region" description="Low complexity" evidence="3">
    <location>
        <begin position="8"/>
        <end position="51"/>
    </location>
</feature>
<dbReference type="InterPro" id="IPR036427">
    <property type="entry name" value="Bromodomain-like_sf"/>
</dbReference>
<proteinExistence type="predicted"/>
<dbReference type="HOGENOM" id="CLU_001499_4_1_1"/>
<feature type="domain" description="Bromo" evidence="4">
    <location>
        <begin position="117"/>
        <end position="216"/>
    </location>
</feature>
<dbReference type="Proteomes" id="UP000027361">
    <property type="component" value="Unassembled WGS sequence"/>
</dbReference>
<dbReference type="FunCoup" id="A0A066VNC5">
    <property type="interactions" value="552"/>
</dbReference>
<feature type="region of interest" description="Disordered" evidence="3">
    <location>
        <begin position="618"/>
        <end position="655"/>
    </location>
</feature>
<feature type="region of interest" description="Disordered" evidence="3">
    <location>
        <begin position="65"/>
        <end position="89"/>
    </location>
</feature>
<dbReference type="PROSITE" id="PS50014">
    <property type="entry name" value="BROMODOMAIN_2"/>
    <property type="match status" value="2"/>
</dbReference>
<keyword evidence="7" id="KW-1185">Reference proteome</keyword>
<feature type="domain" description="NET" evidence="5">
    <location>
        <begin position="544"/>
        <end position="625"/>
    </location>
</feature>
<feature type="compositionally biased region" description="Acidic residues" evidence="3">
    <location>
        <begin position="445"/>
        <end position="456"/>
    </location>
</feature>
<organism evidence="6 7">
    <name type="scientific">Tilletiaria anomala (strain ATCC 24038 / CBS 436.72 / UBC 951)</name>
    <dbReference type="NCBI Taxonomy" id="1037660"/>
    <lineage>
        <taxon>Eukaryota</taxon>
        <taxon>Fungi</taxon>
        <taxon>Dikarya</taxon>
        <taxon>Basidiomycota</taxon>
        <taxon>Ustilaginomycotina</taxon>
        <taxon>Exobasidiomycetes</taxon>
        <taxon>Georgefischeriales</taxon>
        <taxon>Tilletiariaceae</taxon>
        <taxon>Tilletiaria</taxon>
    </lineage>
</organism>
<feature type="compositionally biased region" description="Low complexity" evidence="3">
    <location>
        <begin position="251"/>
        <end position="265"/>
    </location>
</feature>
<accession>A0A066VNC5</accession>
<dbReference type="InterPro" id="IPR038336">
    <property type="entry name" value="NET_sf"/>
</dbReference>
<evidence type="ECO:0000313" key="7">
    <source>
        <dbReference type="Proteomes" id="UP000027361"/>
    </source>
</evidence>
<dbReference type="Pfam" id="PF17035">
    <property type="entry name" value="BET"/>
    <property type="match status" value="1"/>
</dbReference>
<dbReference type="EMBL" id="JMSN01000076">
    <property type="protein sequence ID" value="KDN41778.1"/>
    <property type="molecule type" value="Genomic_DNA"/>
</dbReference>
<dbReference type="AlphaFoldDB" id="A0A066VNC5"/>
<dbReference type="Gene3D" id="1.20.920.10">
    <property type="entry name" value="Bromodomain-like"/>
    <property type="match status" value="2"/>
</dbReference>
<evidence type="ECO:0000313" key="6">
    <source>
        <dbReference type="EMBL" id="KDN41778.1"/>
    </source>
</evidence>
<feature type="region of interest" description="Disordered" evidence="3">
    <location>
        <begin position="437"/>
        <end position="463"/>
    </location>
</feature>
<dbReference type="OMA" id="MAHGGMM"/>
<evidence type="ECO:0000259" key="5">
    <source>
        <dbReference type="PROSITE" id="PS51525"/>
    </source>
</evidence>
<dbReference type="PRINTS" id="PR00503">
    <property type="entry name" value="BROMODOMAIN"/>
</dbReference>
<feature type="compositionally biased region" description="Basic and acidic residues" evidence="3">
    <location>
        <begin position="645"/>
        <end position="655"/>
    </location>
</feature>
<name>A0A066VNC5_TILAU</name>
<comment type="caution">
    <text evidence="6">The sequence shown here is derived from an EMBL/GenBank/DDBJ whole genome shotgun (WGS) entry which is preliminary data.</text>
</comment>
<evidence type="ECO:0000256" key="3">
    <source>
        <dbReference type="SAM" id="MobiDB-lite"/>
    </source>
</evidence>
<sequence>MAEPKSNLAQQSAQAASTSALAPVTATVSVSATPSASATSTPAAVHARTSATPATPVAVAIGVGSSETPRSDAEPPNKRQRTQSDFDPSIIIGGDAGEIKLTLGQIKYAQNCIKALKGRTEARAFLAPVDPVLLGIPHYRNIITNPMDLGTVDIKLALTAAAAKGGNKPTEKVKLAPKWGLDPAKDVYTQVEEFERDVRLTFQNCRTFNGPQHAISQSADLLDGVFDKQMKSFPPADAPPPPEFLVDEKPSAGIPGAAGAAASGSGTSGGLAGNEQDRRISLDGRPKREVHPPPPRDIQYDEPQALKNKKKKKSRASMTPAEAMHWDKVAKEELKFCSKLIDDLLKPTHQDVAWVFYELPDRSYDFAPAYYAMIKKPISLMLIQRKVKNGQYVDGEEFDADMQLLFRNCFTFNPPGSDVALMGERLKETYEKLFMKKPEPKPFVEEESDEDEEPDEATGKSCGKPTAKMLAVAKGTLSTLGALPEVAALTAPVKKEAPKRRKSVGAADAPKKAKKPKKEASAPESAVKKSKKPKKSSNGGGGRLGSDEEDVRVVTYEQKEELAAKITELPDDRLEGALKIIAEDKPHSANDDEEIELDIDDLSAKTLYKLYRYVVRPKNKKTTNSNPAKNASDGRKRGTGGLKRKNLDEGEESERIRRLQAQLQQFEGGADGGTSERLAHVLSNALNTDNKHFPSIQHQEHLKRMDMMTLSRPKVRAKRRTATILAATTKTLAFTHPHPRGAAKVKRICLFSSLRSVDCMG</sequence>
<dbReference type="PANTHER" id="PTHR22880:SF225">
    <property type="entry name" value="BROMODOMAIN-CONTAINING PROTEIN BET-1-RELATED"/>
    <property type="match status" value="1"/>
</dbReference>
<dbReference type="InParanoid" id="A0A066VNC5"/>
<dbReference type="OrthoDB" id="784962at2759"/>
<feature type="region of interest" description="Disordered" evidence="3">
    <location>
        <begin position="230"/>
        <end position="322"/>
    </location>
</feature>
<dbReference type="InterPro" id="IPR027353">
    <property type="entry name" value="NET_dom"/>
</dbReference>
<dbReference type="GO" id="GO:0006355">
    <property type="term" value="P:regulation of DNA-templated transcription"/>
    <property type="evidence" value="ECO:0007669"/>
    <property type="project" value="TreeGrafter"/>
</dbReference>
<feature type="compositionally biased region" description="Basic and acidic residues" evidence="3">
    <location>
        <begin position="275"/>
        <end position="291"/>
    </location>
</feature>
<dbReference type="GO" id="GO:0006338">
    <property type="term" value="P:chromatin remodeling"/>
    <property type="evidence" value="ECO:0007669"/>
    <property type="project" value="TreeGrafter"/>
</dbReference>
<feature type="domain" description="Bromo" evidence="4">
    <location>
        <begin position="348"/>
        <end position="420"/>
    </location>
</feature>
<protein>
    <submittedName>
        <fullName evidence="6">Bromodomain-containing protein</fullName>
    </submittedName>
</protein>
<dbReference type="Gene3D" id="1.20.1270.220">
    <property type="match status" value="1"/>
</dbReference>
<feature type="region of interest" description="Disordered" evidence="3">
    <location>
        <begin position="1"/>
        <end position="51"/>
    </location>
</feature>
<evidence type="ECO:0000256" key="1">
    <source>
        <dbReference type="ARBA" id="ARBA00023117"/>
    </source>
</evidence>
<evidence type="ECO:0000256" key="2">
    <source>
        <dbReference type="PROSITE-ProRule" id="PRU00035"/>
    </source>
</evidence>
<dbReference type="Pfam" id="PF00439">
    <property type="entry name" value="Bromodomain"/>
    <property type="match status" value="2"/>
</dbReference>
<dbReference type="SMART" id="SM00297">
    <property type="entry name" value="BROMO"/>
    <property type="match status" value="2"/>
</dbReference>
<reference evidence="6 7" key="1">
    <citation type="submission" date="2014-05" db="EMBL/GenBank/DDBJ databases">
        <title>Draft genome sequence of a rare smut relative, Tilletiaria anomala UBC 951.</title>
        <authorList>
            <consortium name="DOE Joint Genome Institute"/>
            <person name="Toome M."/>
            <person name="Kuo A."/>
            <person name="Henrissat B."/>
            <person name="Lipzen A."/>
            <person name="Tritt A."/>
            <person name="Yoshinaga Y."/>
            <person name="Zane M."/>
            <person name="Barry K."/>
            <person name="Grigoriev I.V."/>
            <person name="Spatafora J.W."/>
            <person name="Aimea M.C."/>
        </authorList>
    </citation>
    <scope>NUCLEOTIDE SEQUENCE [LARGE SCALE GENOMIC DNA]</scope>
    <source>
        <strain evidence="6 7">UBC 951</strain>
    </source>
</reference>
<feature type="region of interest" description="Disordered" evidence="3">
    <location>
        <begin position="494"/>
        <end position="552"/>
    </location>
</feature>
<dbReference type="RefSeq" id="XP_013241834.1">
    <property type="nucleotide sequence ID" value="XM_013386380.1"/>
</dbReference>